<reference evidence="3 4" key="1">
    <citation type="submission" date="2016-10" db="EMBL/GenBank/DDBJ databases">
        <title>Genome sequence of the ascomycete fungus Penicillium subrubescens.</title>
        <authorList>
            <person name="De Vries R.P."/>
            <person name="Peng M."/>
            <person name="Dilokpimol A."/>
            <person name="Hilden K."/>
            <person name="Makela M.R."/>
            <person name="Grigoriev I."/>
            <person name="Riley R."/>
            <person name="Granchi Z."/>
        </authorList>
    </citation>
    <scope>NUCLEOTIDE SEQUENCE [LARGE SCALE GENOMIC DNA]</scope>
    <source>
        <strain evidence="3 4">CBS 132785</strain>
    </source>
</reference>
<evidence type="ECO:0000313" key="1">
    <source>
        <dbReference type="EMBL" id="OKO89847.1"/>
    </source>
</evidence>
<dbReference type="Proteomes" id="UP000186955">
    <property type="component" value="Unassembled WGS sequence"/>
</dbReference>
<comment type="caution">
    <text evidence="3">The sequence shown here is derived from an EMBL/GenBank/DDBJ whole genome shotgun (WGS) entry which is preliminary data.</text>
</comment>
<protein>
    <submittedName>
        <fullName evidence="3">Uncharacterized protein</fullName>
    </submittedName>
</protein>
<dbReference type="EMBL" id="MNBE01000435">
    <property type="protein sequence ID" value="OKP09904.1"/>
    <property type="molecule type" value="Genomic_DNA"/>
</dbReference>
<dbReference type="AlphaFoldDB" id="A0A1Q5UBP9"/>
<dbReference type="OrthoDB" id="2441380at2759"/>
<keyword evidence="4" id="KW-1185">Reference proteome</keyword>
<proteinExistence type="predicted"/>
<organism evidence="3 4">
    <name type="scientific">Penicillium subrubescens</name>
    <dbReference type="NCBI Taxonomy" id="1316194"/>
    <lineage>
        <taxon>Eukaryota</taxon>
        <taxon>Fungi</taxon>
        <taxon>Dikarya</taxon>
        <taxon>Ascomycota</taxon>
        <taxon>Pezizomycotina</taxon>
        <taxon>Eurotiomycetes</taxon>
        <taxon>Eurotiomycetidae</taxon>
        <taxon>Eurotiales</taxon>
        <taxon>Aspergillaceae</taxon>
        <taxon>Penicillium</taxon>
    </lineage>
</organism>
<dbReference type="EMBL" id="MNBE01000454">
    <property type="protein sequence ID" value="OKP09773.1"/>
    <property type="molecule type" value="Genomic_DNA"/>
</dbReference>
<evidence type="ECO:0000313" key="2">
    <source>
        <dbReference type="EMBL" id="OKP09773.1"/>
    </source>
</evidence>
<sequence length="308" mass="34648">MEEDQRLSEKIIQTADALKDWDGVKDLVDETTSLVNKYREVIDGVSSIFTVIGAVWDIYSSMEKAKEDAARQQDMVKQIIHAVEMIITSAKTEIIHNMDEIETRTAVAAAETVLEGFSHDFLPYVKINALTDKDMDKLDSLIKEARDAIVLLKNLIPVRANGGDGAALLKLYRDMLAVVQCKLTMDRLRHGLTHNVVTEAKFEVNRLLYILPVVNEGLWLESDRCFSQGIVYFHVGGGRRPELTKYSYMYMGKAQPVHGPNMAPVSQAFIAARKAARDHAIPEEVLDWERQSVDIMGKLMELEKTVPA</sequence>
<evidence type="ECO:0000313" key="3">
    <source>
        <dbReference type="EMBL" id="OKP09904.1"/>
    </source>
</evidence>
<gene>
    <name evidence="1" type="ORF">PENSUB_13561</name>
    <name evidence="3" type="ORF">PENSUB_4706</name>
    <name evidence="2" type="ORF">PENSUB_4837</name>
</gene>
<name>A0A1Q5UBP9_9EURO</name>
<accession>A0A1Q5UBP9</accession>
<evidence type="ECO:0000313" key="4">
    <source>
        <dbReference type="Proteomes" id="UP000186955"/>
    </source>
</evidence>
<dbReference type="EMBL" id="MNBE01000767">
    <property type="protein sequence ID" value="OKO89847.1"/>
    <property type="molecule type" value="Genomic_DNA"/>
</dbReference>